<evidence type="ECO:0000256" key="5">
    <source>
        <dbReference type="ARBA" id="ARBA00022679"/>
    </source>
</evidence>
<dbReference type="Pfam" id="PF12906">
    <property type="entry name" value="RINGv"/>
    <property type="match status" value="1"/>
</dbReference>
<dbReference type="EMBL" id="KL596991">
    <property type="protein sequence ID" value="KER21134.1"/>
    <property type="molecule type" value="Genomic_DNA"/>
</dbReference>
<name>A0A075A167_OPIVI</name>
<feature type="transmembrane region" description="Helical" evidence="14">
    <location>
        <begin position="1056"/>
        <end position="1073"/>
    </location>
</feature>
<feature type="transmembrane region" description="Helical" evidence="14">
    <location>
        <begin position="656"/>
        <end position="674"/>
    </location>
</feature>
<feature type="transmembrane region" description="Helical" evidence="14">
    <location>
        <begin position="168"/>
        <end position="187"/>
    </location>
</feature>
<evidence type="ECO:0000256" key="13">
    <source>
        <dbReference type="SAM" id="MobiDB-lite"/>
    </source>
</evidence>
<dbReference type="GO" id="GO:0061630">
    <property type="term" value="F:ubiquitin protein ligase activity"/>
    <property type="evidence" value="ECO:0007669"/>
    <property type="project" value="UniProtKB-EC"/>
</dbReference>
<keyword evidence="7" id="KW-0479">Metal-binding</keyword>
<keyword evidence="9" id="KW-0833">Ubl conjugation pathway</keyword>
<keyword evidence="11 14" id="KW-1133">Transmembrane helix</keyword>
<feature type="compositionally biased region" description="Low complexity" evidence="13">
    <location>
        <begin position="697"/>
        <end position="721"/>
    </location>
</feature>
<dbReference type="InterPro" id="IPR013083">
    <property type="entry name" value="Znf_RING/FYVE/PHD"/>
</dbReference>
<feature type="transmembrane region" description="Helical" evidence="14">
    <location>
        <begin position="477"/>
        <end position="500"/>
    </location>
</feature>
<keyword evidence="6 14" id="KW-0812">Transmembrane</keyword>
<keyword evidence="5" id="KW-0808">Transferase</keyword>
<dbReference type="CTD" id="20324635"/>
<feature type="transmembrane region" description="Helical" evidence="14">
    <location>
        <begin position="396"/>
        <end position="417"/>
    </location>
</feature>
<feature type="domain" description="RING-CH-type" evidence="15">
    <location>
        <begin position="55"/>
        <end position="116"/>
    </location>
</feature>
<evidence type="ECO:0000256" key="14">
    <source>
        <dbReference type="SAM" id="Phobius"/>
    </source>
</evidence>
<dbReference type="GO" id="GO:0008270">
    <property type="term" value="F:zinc ion binding"/>
    <property type="evidence" value="ECO:0007669"/>
    <property type="project" value="UniProtKB-KW"/>
</dbReference>
<feature type="transmembrane region" description="Helical" evidence="14">
    <location>
        <begin position="972"/>
        <end position="994"/>
    </location>
</feature>
<feature type="compositionally biased region" description="Polar residues" evidence="13">
    <location>
        <begin position="305"/>
        <end position="341"/>
    </location>
</feature>
<feature type="transmembrane region" description="Helical" evidence="14">
    <location>
        <begin position="1015"/>
        <end position="1036"/>
    </location>
</feature>
<keyword evidence="8" id="KW-0863">Zinc-finger</keyword>
<dbReference type="SMART" id="SM00744">
    <property type="entry name" value="RINGv"/>
    <property type="match status" value="1"/>
</dbReference>
<evidence type="ECO:0000256" key="3">
    <source>
        <dbReference type="ARBA" id="ARBA00004906"/>
    </source>
</evidence>
<dbReference type="GO" id="GO:0036503">
    <property type="term" value="P:ERAD pathway"/>
    <property type="evidence" value="ECO:0007669"/>
    <property type="project" value="TreeGrafter"/>
</dbReference>
<evidence type="ECO:0000256" key="8">
    <source>
        <dbReference type="ARBA" id="ARBA00022771"/>
    </source>
</evidence>
<dbReference type="AlphaFoldDB" id="A0A075A167"/>
<feature type="transmembrane region" description="Helical" evidence="14">
    <location>
        <begin position="443"/>
        <end position="465"/>
    </location>
</feature>
<dbReference type="PANTHER" id="PTHR13145:SF0">
    <property type="entry name" value="E3 UBIQUITIN-PROTEIN LIGASE MARCHF6"/>
    <property type="match status" value="1"/>
</dbReference>
<feature type="transmembrane region" description="Helical" evidence="14">
    <location>
        <begin position="193"/>
        <end position="215"/>
    </location>
</feature>
<dbReference type="SUPFAM" id="SSF57850">
    <property type="entry name" value="RING/U-box"/>
    <property type="match status" value="1"/>
</dbReference>
<dbReference type="PANTHER" id="PTHR13145">
    <property type="entry name" value="SSM4 PROTEIN"/>
    <property type="match status" value="1"/>
</dbReference>
<feature type="compositionally biased region" description="Low complexity" evidence="13">
    <location>
        <begin position="291"/>
        <end position="304"/>
    </location>
</feature>
<evidence type="ECO:0000256" key="9">
    <source>
        <dbReference type="ARBA" id="ARBA00022786"/>
    </source>
</evidence>
<comment type="pathway">
    <text evidence="3">Protein modification; protein ubiquitination.</text>
</comment>
<feature type="transmembrane region" description="Helical" evidence="14">
    <location>
        <begin position="823"/>
        <end position="848"/>
    </location>
</feature>
<evidence type="ECO:0000256" key="11">
    <source>
        <dbReference type="ARBA" id="ARBA00022989"/>
    </source>
</evidence>
<evidence type="ECO:0000313" key="17">
    <source>
        <dbReference type="Proteomes" id="UP000054324"/>
    </source>
</evidence>
<gene>
    <name evidence="16" type="ORF">T265_10467</name>
</gene>
<feature type="transmembrane region" description="Helical" evidence="14">
    <location>
        <begin position="144"/>
        <end position="161"/>
    </location>
</feature>
<dbReference type="GO" id="GO:0005789">
    <property type="term" value="C:endoplasmic reticulum membrane"/>
    <property type="evidence" value="ECO:0007669"/>
    <property type="project" value="TreeGrafter"/>
</dbReference>
<protein>
    <recommendedName>
        <fullName evidence="4">RING-type E3 ubiquitin transferase</fullName>
        <ecNumber evidence="4">2.3.2.27</ecNumber>
    </recommendedName>
</protein>
<evidence type="ECO:0000256" key="12">
    <source>
        <dbReference type="ARBA" id="ARBA00023136"/>
    </source>
</evidence>
<dbReference type="OrthoDB" id="1108038at2759"/>
<dbReference type="RefSeq" id="XP_009175110.1">
    <property type="nucleotide sequence ID" value="XM_009176846.1"/>
</dbReference>
<feature type="transmembrane region" description="Helical" evidence="14">
    <location>
        <begin position="920"/>
        <end position="952"/>
    </location>
</feature>
<accession>A0A075A167</accession>
<comment type="catalytic activity">
    <reaction evidence="1">
        <text>S-ubiquitinyl-[E2 ubiquitin-conjugating enzyme]-L-cysteine + [acceptor protein]-L-lysine = [E2 ubiquitin-conjugating enzyme]-L-cysteine + N(6)-ubiquitinyl-[acceptor protein]-L-lysine.</text>
        <dbReference type="EC" id="2.3.2.27"/>
    </reaction>
</comment>
<evidence type="ECO:0000256" key="10">
    <source>
        <dbReference type="ARBA" id="ARBA00022833"/>
    </source>
</evidence>
<dbReference type="STRING" id="6198.A0A075A167"/>
<comment type="subcellular location">
    <subcellularLocation>
        <location evidence="2">Membrane</location>
        <topology evidence="2">Multi-pass membrane protein</topology>
    </subcellularLocation>
</comment>
<feature type="region of interest" description="Disordered" evidence="13">
    <location>
        <begin position="269"/>
        <end position="370"/>
    </location>
</feature>
<evidence type="ECO:0000256" key="2">
    <source>
        <dbReference type="ARBA" id="ARBA00004141"/>
    </source>
</evidence>
<feature type="transmembrane region" description="Helical" evidence="14">
    <location>
        <begin position="778"/>
        <end position="803"/>
    </location>
</feature>
<evidence type="ECO:0000256" key="6">
    <source>
        <dbReference type="ARBA" id="ARBA00022692"/>
    </source>
</evidence>
<dbReference type="InterPro" id="IPR056521">
    <property type="entry name" value="MARCHF6-like_C"/>
</dbReference>
<reference evidence="16 17" key="1">
    <citation type="submission" date="2013-11" db="EMBL/GenBank/DDBJ databases">
        <title>Opisthorchis viverrini - life in the bile duct.</title>
        <authorList>
            <person name="Young N.D."/>
            <person name="Nagarajan N."/>
            <person name="Lin S.J."/>
            <person name="Korhonen P.K."/>
            <person name="Jex A.R."/>
            <person name="Hall R.S."/>
            <person name="Safavi-Hemami H."/>
            <person name="Kaewkong W."/>
            <person name="Bertrand D."/>
            <person name="Gao S."/>
            <person name="Seet Q."/>
            <person name="Wongkham S."/>
            <person name="Teh B.T."/>
            <person name="Wongkham C."/>
            <person name="Intapan P.M."/>
            <person name="Maleewong W."/>
            <person name="Yang X."/>
            <person name="Hu M."/>
            <person name="Wang Z."/>
            <person name="Hofmann A."/>
            <person name="Sternberg P.W."/>
            <person name="Tan P."/>
            <person name="Wang J."/>
            <person name="Gasser R.B."/>
        </authorList>
    </citation>
    <scope>NUCLEOTIDE SEQUENCE [LARGE SCALE GENOMIC DNA]</scope>
</reference>
<dbReference type="Gene3D" id="3.30.40.10">
    <property type="entry name" value="Zinc/RING finger domain, C3HC4 (zinc finger)"/>
    <property type="match status" value="1"/>
</dbReference>
<feature type="region of interest" description="Disordered" evidence="13">
    <location>
        <begin position="691"/>
        <end position="756"/>
    </location>
</feature>
<keyword evidence="12 14" id="KW-0472">Membrane</keyword>
<dbReference type="Proteomes" id="UP000054324">
    <property type="component" value="Unassembled WGS sequence"/>
</dbReference>
<dbReference type="GeneID" id="20324635"/>
<keyword evidence="17" id="KW-1185">Reference proteome</keyword>
<evidence type="ECO:0000313" key="16">
    <source>
        <dbReference type="EMBL" id="KER21134.1"/>
    </source>
</evidence>
<feature type="compositionally biased region" description="Acidic residues" evidence="13">
    <location>
        <begin position="343"/>
        <end position="363"/>
    </location>
</feature>
<dbReference type="PROSITE" id="PS51292">
    <property type="entry name" value="ZF_RING_CH"/>
    <property type="match status" value="1"/>
</dbReference>
<proteinExistence type="predicted"/>
<evidence type="ECO:0000256" key="4">
    <source>
        <dbReference type="ARBA" id="ARBA00012483"/>
    </source>
</evidence>
<dbReference type="EC" id="2.3.2.27" evidence="4"/>
<evidence type="ECO:0000256" key="7">
    <source>
        <dbReference type="ARBA" id="ARBA00022723"/>
    </source>
</evidence>
<keyword evidence="10" id="KW-0862">Zinc</keyword>
<dbReference type="Pfam" id="PF23113">
    <property type="entry name" value="MARCHF6_C"/>
    <property type="match status" value="1"/>
</dbReference>
<feature type="transmembrane region" description="Helical" evidence="14">
    <location>
        <begin position="586"/>
        <end position="605"/>
    </location>
</feature>
<organism evidence="16 17">
    <name type="scientific">Opisthorchis viverrini</name>
    <name type="common">Southeast Asian liver fluke</name>
    <dbReference type="NCBI Taxonomy" id="6198"/>
    <lineage>
        <taxon>Eukaryota</taxon>
        <taxon>Metazoa</taxon>
        <taxon>Spiralia</taxon>
        <taxon>Lophotrochozoa</taxon>
        <taxon>Platyhelminthes</taxon>
        <taxon>Trematoda</taxon>
        <taxon>Digenea</taxon>
        <taxon>Opisthorchiida</taxon>
        <taxon>Opisthorchiata</taxon>
        <taxon>Opisthorchiidae</taxon>
        <taxon>Opisthorchis</taxon>
    </lineage>
</organism>
<evidence type="ECO:0000259" key="15">
    <source>
        <dbReference type="PROSITE" id="PS51292"/>
    </source>
</evidence>
<dbReference type="KEGG" id="ovi:T265_10467"/>
<evidence type="ECO:0000256" key="1">
    <source>
        <dbReference type="ARBA" id="ARBA00000900"/>
    </source>
</evidence>
<dbReference type="CDD" id="cd16702">
    <property type="entry name" value="RING_CH-C4HC3_MARCH6"/>
    <property type="match status" value="1"/>
</dbReference>
<feature type="transmembrane region" description="Helical" evidence="14">
    <location>
        <begin position="520"/>
        <end position="547"/>
    </location>
</feature>
<dbReference type="InterPro" id="IPR011016">
    <property type="entry name" value="Znf_RING-CH"/>
</dbReference>
<sequence>MKSGLRYTELTRDYVVVNACRIISKNRAVGVKISTRPELTESHNYRSTSSSTQTDGKCKRHFCRVCRCESTPLRPLFYPCMCTGSIKYIHQDCLVRWLQYSKRHTCELCNHRFKFAPIYASGTPRFVPPRVLLVGLINSVRRSVIGWLHLLLVCVAWLVVVPLTACRIYRCLFTGSVSSLLALPLNMLSTQHLLWDCLQGLAIVILALAAFLGYISLREQLLQGGAPAWLEQTLAGENGAAEGNERRQFFPDLLNLFGAANGVGFAVDELPDEPVEPANAPDISENQTNNTSSDDSPRPSSSTSLATETSQDTRPTEMSNPNQTAPALPMQPQSSGWTATGFSEDEGDAEADEDVNDEAEGDAAADGAADEAALGEAMNWDRLLGLDGSLAFLEHVLWLIALNTLFVVIFAFCPYHVGQFTVLGFKLDNLIAATHMEGLSTSLVGYLIIAGFLISLHCVLKLFGLQRPSYWFGLGYVYLKVALISLFEVGIFPILCGFWIDACTLSLFNASLANRVSVFHYAPVAFTFIHWAVGMLYVFYMASLLLLTRSVVRPGVLRFVRLFNDADYKPIHDMIMQPLHIYTQRLIATFSIWGILIVFMLWVPIEAVRRVLPGFLPFQLAVAHENPLDYSVEIILVQVVLPFLLDVQAKAAVRQFLRLWCICVGIILGMRSYLVGDVPFKPGDWIVNEDGSETPFSSSGSPSGSGQSASSQSNAHQSSSPLATRGTPVPAAEDPMHGQPEPEPEPAGPQAPDDRDDMGDAFPRYVPYKRPRLFRLRLVALCFFVIFSLMLLSSALLIVPVAIGRLTFALFNTRTNPRHDAVALVTGVTVLGLLFRLSLCLPVFLTALRRSFCILAARLSRLFCWSRPLRVLRIWTRSGTTCEIAIPRPALPPPMSSLRNTNNRGEEGEEPVALKLIHSLILLFGLVQMVGIAVLFLVILPVCLGLLINLTFIAPFQVGPRKTLYIGFWEHWIFGIMHLKVGILLTLVGPTWWLRRRLEACQNELLQNRYRARAFRLLSELAPLLVCVGLGLTVPYLLAHYTAHRIGLEMEFTLRFIYPALFALIVLVVLGLLETRHLQTLYTRIKDEKYLVGRRLVNFGSTAPADKPIAAIERQ</sequence>